<feature type="transmembrane region" description="Helical" evidence="5">
    <location>
        <begin position="119"/>
        <end position="141"/>
    </location>
</feature>
<dbReference type="PANTHER" id="PTHR43731">
    <property type="entry name" value="RHOMBOID PROTEASE"/>
    <property type="match status" value="1"/>
</dbReference>
<dbReference type="GO" id="GO:0016020">
    <property type="term" value="C:membrane"/>
    <property type="evidence" value="ECO:0007669"/>
    <property type="project" value="UniProtKB-SubCell"/>
</dbReference>
<evidence type="ECO:0000313" key="8">
    <source>
        <dbReference type="Proteomes" id="UP000288623"/>
    </source>
</evidence>
<evidence type="ECO:0000256" key="2">
    <source>
        <dbReference type="ARBA" id="ARBA00022692"/>
    </source>
</evidence>
<feature type="transmembrane region" description="Helical" evidence="5">
    <location>
        <begin position="12"/>
        <end position="37"/>
    </location>
</feature>
<protein>
    <submittedName>
        <fullName evidence="7">Rhomboid protease gluP</fullName>
    </submittedName>
</protein>
<comment type="caution">
    <text evidence="7">The sequence shown here is derived from an EMBL/GenBank/DDBJ whole genome shotgun (WGS) entry which is preliminary data.</text>
</comment>
<sequence length="206" mass="23286">MFNRNEKLSDYVKLYPMVAFLIIINLLVYLAGLVPSIRIEILNYGAAANWLIADGEYWRIITAVFIHGGFLHILSNMFWLYVFGPELEKIAGKLRFFTIYMMSGIIGNVATYFVQGPEYVSVGASGAIFGILGAFLALVYYTRKIFPQLRQMIVPLAVISVIITFLQPNVNATAHIAGLLTGAVFGFINFHPKNIIKWREQRQKRS</sequence>
<comment type="subcellular location">
    <subcellularLocation>
        <location evidence="1">Membrane</location>
        <topology evidence="1">Multi-pass membrane protein</topology>
    </subcellularLocation>
</comment>
<feature type="domain" description="Peptidase S54 rhomboid" evidence="6">
    <location>
        <begin position="55"/>
        <end position="190"/>
    </location>
</feature>
<dbReference type="AlphaFoldDB" id="A0A433RQT5"/>
<evidence type="ECO:0000313" key="7">
    <source>
        <dbReference type="EMBL" id="RUS53142.1"/>
    </source>
</evidence>
<dbReference type="InterPro" id="IPR035952">
    <property type="entry name" value="Rhomboid-like_sf"/>
</dbReference>
<name>A0A433RQT5_9BACL</name>
<dbReference type="Gene3D" id="1.20.1540.10">
    <property type="entry name" value="Rhomboid-like"/>
    <property type="match status" value="1"/>
</dbReference>
<accession>A0A433RQT5</accession>
<dbReference type="Pfam" id="PF01694">
    <property type="entry name" value="Rhomboid"/>
    <property type="match status" value="1"/>
</dbReference>
<dbReference type="PANTHER" id="PTHR43731:SF26">
    <property type="entry name" value="RHOMBOID-LIKE PROTEIN 10, CHLOROPLASTIC"/>
    <property type="match status" value="1"/>
</dbReference>
<keyword evidence="2 5" id="KW-0812">Transmembrane</keyword>
<gene>
    <name evidence="7" type="ORF">QI30_14875</name>
</gene>
<evidence type="ECO:0000259" key="6">
    <source>
        <dbReference type="Pfam" id="PF01694"/>
    </source>
</evidence>
<keyword evidence="7" id="KW-0645">Protease</keyword>
<dbReference type="SUPFAM" id="SSF144091">
    <property type="entry name" value="Rhomboid-like"/>
    <property type="match status" value="1"/>
</dbReference>
<keyword evidence="4 5" id="KW-0472">Membrane</keyword>
<feature type="transmembrane region" description="Helical" evidence="5">
    <location>
        <begin position="57"/>
        <end position="82"/>
    </location>
</feature>
<reference evidence="7 8" key="1">
    <citation type="submission" date="2014-11" db="EMBL/GenBank/DDBJ databases">
        <title>Genome sequence and analysis of novel Kurthia sp.</title>
        <authorList>
            <person name="Lawson J.N."/>
            <person name="Gonzalez J.E."/>
            <person name="Rinauldi L."/>
            <person name="Xuan Z."/>
            <person name="Firman A."/>
            <person name="Shaddox L."/>
            <person name="Trudeau A."/>
            <person name="Shah S."/>
            <person name="Reiman D."/>
        </authorList>
    </citation>
    <scope>NUCLEOTIDE SEQUENCE [LARGE SCALE GENOMIC DNA]</scope>
    <source>
        <strain evidence="7 8">3B1D</strain>
    </source>
</reference>
<keyword evidence="8" id="KW-1185">Reference proteome</keyword>
<evidence type="ECO:0000256" key="3">
    <source>
        <dbReference type="ARBA" id="ARBA00022989"/>
    </source>
</evidence>
<proteinExistence type="predicted"/>
<dbReference type="EMBL" id="JTFC01000039">
    <property type="protein sequence ID" value="RUS53142.1"/>
    <property type="molecule type" value="Genomic_DNA"/>
</dbReference>
<feature type="transmembrane region" description="Helical" evidence="5">
    <location>
        <begin position="176"/>
        <end position="196"/>
    </location>
</feature>
<evidence type="ECO:0000256" key="1">
    <source>
        <dbReference type="ARBA" id="ARBA00004141"/>
    </source>
</evidence>
<organism evidence="7 8">
    <name type="scientific">Candidatus Kurthia intestinigallinarum</name>
    <dbReference type="NCBI Taxonomy" id="1562256"/>
    <lineage>
        <taxon>Bacteria</taxon>
        <taxon>Bacillati</taxon>
        <taxon>Bacillota</taxon>
        <taxon>Bacilli</taxon>
        <taxon>Bacillales</taxon>
        <taxon>Caryophanaceae</taxon>
        <taxon>Kurthia</taxon>
    </lineage>
</organism>
<dbReference type="OrthoDB" id="9813074at2"/>
<dbReference type="InterPro" id="IPR050925">
    <property type="entry name" value="Rhomboid_protease_S54"/>
</dbReference>
<dbReference type="GO" id="GO:0006508">
    <property type="term" value="P:proteolysis"/>
    <property type="evidence" value="ECO:0007669"/>
    <property type="project" value="UniProtKB-KW"/>
</dbReference>
<keyword evidence="3 5" id="KW-1133">Transmembrane helix</keyword>
<dbReference type="GO" id="GO:0004252">
    <property type="term" value="F:serine-type endopeptidase activity"/>
    <property type="evidence" value="ECO:0007669"/>
    <property type="project" value="InterPro"/>
</dbReference>
<evidence type="ECO:0000256" key="5">
    <source>
        <dbReference type="SAM" id="Phobius"/>
    </source>
</evidence>
<dbReference type="RefSeq" id="WP_126991395.1">
    <property type="nucleotide sequence ID" value="NZ_JTFC01000039.1"/>
</dbReference>
<feature type="transmembrane region" description="Helical" evidence="5">
    <location>
        <begin position="153"/>
        <end position="170"/>
    </location>
</feature>
<evidence type="ECO:0000256" key="4">
    <source>
        <dbReference type="ARBA" id="ARBA00023136"/>
    </source>
</evidence>
<dbReference type="InterPro" id="IPR022764">
    <property type="entry name" value="Peptidase_S54_rhomboid_dom"/>
</dbReference>
<keyword evidence="7" id="KW-0378">Hydrolase</keyword>
<feature type="transmembrane region" description="Helical" evidence="5">
    <location>
        <begin position="94"/>
        <end position="113"/>
    </location>
</feature>
<dbReference type="Proteomes" id="UP000288623">
    <property type="component" value="Unassembled WGS sequence"/>
</dbReference>